<evidence type="ECO:0000256" key="7">
    <source>
        <dbReference type="ARBA" id="ARBA00023136"/>
    </source>
</evidence>
<accession>A0ABY5SQ23</accession>
<feature type="transmembrane region" description="Helical" evidence="9">
    <location>
        <begin position="82"/>
        <end position="101"/>
    </location>
</feature>
<feature type="transmembrane region" description="Helical" evidence="9">
    <location>
        <begin position="12"/>
        <end position="33"/>
    </location>
</feature>
<gene>
    <name evidence="11" type="ORF">L1F31_01055</name>
</gene>
<proteinExistence type="inferred from homology"/>
<name>A0ABY5SQ23_9MICO</name>
<dbReference type="RefSeq" id="WP_265418885.1">
    <property type="nucleotide sequence ID" value="NZ_CP093443.1"/>
</dbReference>
<evidence type="ECO:0000256" key="5">
    <source>
        <dbReference type="ARBA" id="ARBA00022692"/>
    </source>
</evidence>
<reference evidence="11" key="1">
    <citation type="submission" date="2022-03" db="EMBL/GenBank/DDBJ databases">
        <title>Brevibacterium spongiae sp. nov., isolated from marine sponge.</title>
        <authorList>
            <person name="Li Z."/>
            <person name="Zhang M."/>
        </authorList>
    </citation>
    <scope>NUCLEOTIDE SEQUENCE</scope>
    <source>
        <strain evidence="11">WHS-Z9</strain>
    </source>
</reference>
<keyword evidence="6 9" id="KW-1133">Transmembrane helix</keyword>
<feature type="domain" description="Tripartite ATP-independent periplasmic transporters DctQ component" evidence="10">
    <location>
        <begin position="19"/>
        <end position="149"/>
    </location>
</feature>
<protein>
    <submittedName>
        <fullName evidence="11">TRAP transporter small permease</fullName>
    </submittedName>
</protein>
<dbReference type="PANTHER" id="PTHR35011:SF2">
    <property type="entry name" value="2,3-DIKETO-L-GULONATE TRAP TRANSPORTER SMALL PERMEASE PROTEIN YIAM"/>
    <property type="match status" value="1"/>
</dbReference>
<keyword evidence="4" id="KW-0997">Cell inner membrane</keyword>
<dbReference type="InterPro" id="IPR055348">
    <property type="entry name" value="DctQ"/>
</dbReference>
<evidence type="ECO:0000256" key="1">
    <source>
        <dbReference type="ARBA" id="ARBA00004429"/>
    </source>
</evidence>
<evidence type="ECO:0000256" key="4">
    <source>
        <dbReference type="ARBA" id="ARBA00022519"/>
    </source>
</evidence>
<comment type="subcellular location">
    <subcellularLocation>
        <location evidence="1">Cell inner membrane</location>
        <topology evidence="1">Multi-pass membrane protein</topology>
    </subcellularLocation>
</comment>
<evidence type="ECO:0000313" key="11">
    <source>
        <dbReference type="EMBL" id="UVI36284.1"/>
    </source>
</evidence>
<feature type="transmembrane region" description="Helical" evidence="9">
    <location>
        <begin position="45"/>
        <end position="70"/>
    </location>
</feature>
<keyword evidence="2" id="KW-0813">Transport</keyword>
<keyword evidence="7 9" id="KW-0472">Membrane</keyword>
<keyword evidence="5 9" id="KW-0812">Transmembrane</keyword>
<evidence type="ECO:0000256" key="3">
    <source>
        <dbReference type="ARBA" id="ARBA00022475"/>
    </source>
</evidence>
<organism evidence="11 12">
    <name type="scientific">Brevibacterium spongiae</name>
    <dbReference type="NCBI Taxonomy" id="2909672"/>
    <lineage>
        <taxon>Bacteria</taxon>
        <taxon>Bacillati</taxon>
        <taxon>Actinomycetota</taxon>
        <taxon>Actinomycetes</taxon>
        <taxon>Micrococcales</taxon>
        <taxon>Brevibacteriaceae</taxon>
        <taxon>Brevibacterium</taxon>
    </lineage>
</organism>
<evidence type="ECO:0000256" key="9">
    <source>
        <dbReference type="SAM" id="Phobius"/>
    </source>
</evidence>
<evidence type="ECO:0000256" key="6">
    <source>
        <dbReference type="ARBA" id="ARBA00022989"/>
    </source>
</evidence>
<evidence type="ECO:0000259" key="10">
    <source>
        <dbReference type="Pfam" id="PF04290"/>
    </source>
</evidence>
<keyword evidence="12" id="KW-1185">Reference proteome</keyword>
<comment type="similarity">
    <text evidence="8">Belongs to the TRAP transporter small permease family.</text>
</comment>
<dbReference type="InterPro" id="IPR007387">
    <property type="entry name" value="TRAP_DctQ"/>
</dbReference>
<dbReference type="Proteomes" id="UP001064879">
    <property type="component" value="Chromosome"/>
</dbReference>
<sequence length="188" mass="20308">MRVIRFFEDWVVIASFMVIVLVTFINVLSRYIFKASLAFSEEITINLLVVLTMMGAVVGIRLGAHLGFSYLVENAKGGVRRALLITGTALIVVFLAVLLIWGAEMTIAQGLRGRATPSLGIPQWLFTLSIPLAGALGILRSIQALRTALHEDTSAEAVVERLATEAAPTISAAEFSSEFKSDSQGGRK</sequence>
<dbReference type="Pfam" id="PF04290">
    <property type="entry name" value="DctQ"/>
    <property type="match status" value="1"/>
</dbReference>
<dbReference type="EMBL" id="CP093443">
    <property type="protein sequence ID" value="UVI36284.1"/>
    <property type="molecule type" value="Genomic_DNA"/>
</dbReference>
<keyword evidence="3" id="KW-1003">Cell membrane</keyword>
<dbReference type="PANTHER" id="PTHR35011">
    <property type="entry name" value="2,3-DIKETO-L-GULONATE TRAP TRANSPORTER SMALL PERMEASE PROTEIN YIAM"/>
    <property type="match status" value="1"/>
</dbReference>
<evidence type="ECO:0000256" key="2">
    <source>
        <dbReference type="ARBA" id="ARBA00022448"/>
    </source>
</evidence>
<evidence type="ECO:0000313" key="12">
    <source>
        <dbReference type="Proteomes" id="UP001064879"/>
    </source>
</evidence>
<evidence type="ECO:0000256" key="8">
    <source>
        <dbReference type="ARBA" id="ARBA00038436"/>
    </source>
</evidence>
<feature type="transmembrane region" description="Helical" evidence="9">
    <location>
        <begin position="121"/>
        <end position="139"/>
    </location>
</feature>